<dbReference type="Proteomes" id="UP000029738">
    <property type="component" value="Unassembled WGS sequence"/>
</dbReference>
<dbReference type="EMBL" id="JHEG04000001">
    <property type="protein sequence ID" value="KAF3886916.1"/>
    <property type="molecule type" value="Genomic_DNA"/>
</dbReference>
<keyword evidence="1" id="KW-0812">Transmembrane</keyword>
<reference evidence="3" key="1">
    <citation type="journal article" date="2015" name="Genome Announc.">
        <title>Draft Genome Sequence of Tolypothrix boutellei Strain VB521301.</title>
        <authorList>
            <person name="Chandrababunaidu M.M."/>
            <person name="Singh D."/>
            <person name="Sen D."/>
            <person name="Bhan S."/>
            <person name="Das S."/>
            <person name="Gupta A."/>
            <person name="Adhikary S.P."/>
            <person name="Tripathy S."/>
        </authorList>
    </citation>
    <scope>NUCLEOTIDE SEQUENCE</scope>
    <source>
        <strain evidence="3">VB521301</strain>
    </source>
</reference>
<dbReference type="AlphaFoldDB" id="A0A0C1NDN0"/>
<reference evidence="2" key="2">
    <citation type="submission" date="2019-11" db="EMBL/GenBank/DDBJ databases">
        <title>Improved Assembly of Tolypothrix boutellei genome.</title>
        <authorList>
            <person name="Sarangi A.N."/>
            <person name="Mukherjee M."/>
            <person name="Ghosh S."/>
            <person name="Singh D."/>
            <person name="Das A."/>
            <person name="Kant S."/>
            <person name="Prusty A."/>
            <person name="Tripathy S."/>
        </authorList>
    </citation>
    <scope>NUCLEOTIDE SEQUENCE</scope>
    <source>
        <strain evidence="2">VB521301</strain>
    </source>
</reference>
<sequence>MFFIRSGINFNIVCLLILNFLLNKLKRQKNKTYDYTQYICGCDYVFEVAEGGTTGYMTGQGKGIKPGDYIILRDGSILCRYQVAEIDYYAEPPDMWMALLQKVTVDSQ</sequence>
<dbReference type="OrthoDB" id="573884at2"/>
<gene>
    <name evidence="3" type="ORF">DA73_0220710</name>
    <name evidence="2" type="ORF">DA73_0400016535</name>
</gene>
<dbReference type="EMBL" id="JHEG02000048">
    <property type="protein sequence ID" value="KIE10881.1"/>
    <property type="molecule type" value="Genomic_DNA"/>
</dbReference>
<evidence type="ECO:0000313" key="3">
    <source>
        <dbReference type="EMBL" id="KIE10881.1"/>
    </source>
</evidence>
<name>A0A0C1NDN0_9CYAN</name>
<keyword evidence="1" id="KW-0472">Membrane</keyword>
<proteinExistence type="predicted"/>
<keyword evidence="4" id="KW-1185">Reference proteome</keyword>
<protein>
    <submittedName>
        <fullName evidence="3">Uncharacterized protein</fullName>
    </submittedName>
</protein>
<dbReference type="RefSeq" id="WP_038092564.1">
    <property type="nucleotide sequence ID" value="NZ_JHEG04000001.1"/>
</dbReference>
<organism evidence="3">
    <name type="scientific">Tolypothrix bouteillei VB521301</name>
    <dbReference type="NCBI Taxonomy" id="1479485"/>
    <lineage>
        <taxon>Bacteria</taxon>
        <taxon>Bacillati</taxon>
        <taxon>Cyanobacteriota</taxon>
        <taxon>Cyanophyceae</taxon>
        <taxon>Nostocales</taxon>
        <taxon>Tolypothrichaceae</taxon>
        <taxon>Tolypothrix</taxon>
    </lineage>
</organism>
<feature type="transmembrane region" description="Helical" evidence="1">
    <location>
        <begin position="6"/>
        <end position="22"/>
    </location>
</feature>
<comment type="caution">
    <text evidence="3">The sequence shown here is derived from an EMBL/GenBank/DDBJ whole genome shotgun (WGS) entry which is preliminary data.</text>
</comment>
<evidence type="ECO:0000313" key="4">
    <source>
        <dbReference type="Proteomes" id="UP000029738"/>
    </source>
</evidence>
<keyword evidence="1" id="KW-1133">Transmembrane helix</keyword>
<evidence type="ECO:0000256" key="1">
    <source>
        <dbReference type="SAM" id="Phobius"/>
    </source>
</evidence>
<evidence type="ECO:0000313" key="2">
    <source>
        <dbReference type="EMBL" id="KAF3886916.1"/>
    </source>
</evidence>
<accession>A0A0C1NDN0</accession>